<dbReference type="EMBL" id="CAJJDN010000042">
    <property type="protein sequence ID" value="CAD8081423.1"/>
    <property type="molecule type" value="Genomic_DNA"/>
</dbReference>
<dbReference type="AlphaFoldDB" id="A0A8S1MWI8"/>
<feature type="transmembrane region" description="Helical" evidence="3">
    <location>
        <begin position="147"/>
        <end position="166"/>
    </location>
</feature>
<feature type="transmembrane region" description="Helical" evidence="3">
    <location>
        <begin position="71"/>
        <end position="93"/>
    </location>
</feature>
<gene>
    <name evidence="6" type="ORF">PSON_ATCC_30995.1.T0420020</name>
</gene>
<sequence length="948" mass="111126">MDFQIKIKKLLEILWLNSIFIANLIQNIWWILNTLWLLQPINYSVFIFQLACLLLRCLQLILIAKEYWLNFVIHLMSLLYFVIYFESFLLIQINHNLEIVSNFLLILFTYQDYIKIAISKYSLICQLGIPFYLLIRTIYTLIIDFSIYQIVNLIILCLLFIKYIILLQIQFKKNFQEKTTKYQLKIKEERESLPILQNQQIFPSLKSQSKLSIKQSPQQNMSVFLRDLPSEMKLIQYSNLTNFQKLNKSYEKSDQSMCSFYQNLLNIFPQGILILNSAQQVSFMNNKCEKHLECQGADKILEKIKNCVNDAKIRDFQIDDQNSFQAKQQQKQLHYRVLKEIISHLQNKNITVDVLDIILQPNKYSSIIESKQDLIFGDNSMNFISQIFIYEWFIKSGLKKNNSQKILKLIIIPTSMTIQQQEYFQSQSQIQSVSKVNIQPISDIDNPILLIIIKNITHKHKCQQIRDEQIIHHSLIKSFSHELRTPLNSCQHMLNIMKQVQNEEDKKVCLGIAQNSIKLLIHQINDIIDYAAIQSYQFSYHITQFPINLIIDEIEELYKAQMIFKKIKFKIHINHNLIDLIISNDKQRILQILVNLLNNSIKFTQEGGYIHLNITEREYFSINIELKDNGIGIEEKQLHMIQSNLYDTTEFGAILKQNYDIKKKGLGLRIVAKLVQGLTEAQDNKLIIKSIKNQGTIVSFKLENLQFNQNICQQSSNLFTQQTGNFNQSELLYPHNKINIDDKVANQMNIQFSKIKNDSENLDQNSETYKATSRLNDFEIQREILLPISPEYFHHKFVSSCKNLQELQTSCIQKPKSICQNCIQVLIVDDIPFNQIALKMMLKNYNIEADSVFDGFQAIEKVKLKMLQHCQTYRLIFMDIEMPGMDGFQTSKQILKLTKKQSTIVICSAYDTQENYIKGSILGISKFLPKPVNQDELKVVLEKLFKFD</sequence>
<dbReference type="Pfam" id="PF02518">
    <property type="entry name" value="HATPase_c"/>
    <property type="match status" value="1"/>
</dbReference>
<dbReference type="OrthoDB" id="305473at2759"/>
<dbReference type="PANTHER" id="PTHR43719:SF28">
    <property type="entry name" value="PEROXIDE STRESS-ACTIVATED HISTIDINE KINASE MAK1-RELATED"/>
    <property type="match status" value="1"/>
</dbReference>
<name>A0A8S1MWI8_9CILI</name>
<dbReference type="Pfam" id="PF00512">
    <property type="entry name" value="HisKA"/>
    <property type="match status" value="1"/>
</dbReference>
<dbReference type="PANTHER" id="PTHR43719">
    <property type="entry name" value="TWO-COMPONENT HISTIDINE KINASE"/>
    <property type="match status" value="1"/>
</dbReference>
<keyword evidence="7" id="KW-1185">Reference proteome</keyword>
<feature type="transmembrane region" description="Helical" evidence="3">
    <location>
        <begin position="12"/>
        <end position="31"/>
    </location>
</feature>
<feature type="domain" description="Response regulatory" evidence="5">
    <location>
        <begin position="824"/>
        <end position="945"/>
    </location>
</feature>
<evidence type="ECO:0000256" key="3">
    <source>
        <dbReference type="SAM" id="Phobius"/>
    </source>
</evidence>
<dbReference type="SMART" id="SM00388">
    <property type="entry name" value="HisKA"/>
    <property type="match status" value="1"/>
</dbReference>
<dbReference type="InterPro" id="IPR005467">
    <property type="entry name" value="His_kinase_dom"/>
</dbReference>
<reference evidence="6" key="1">
    <citation type="submission" date="2021-01" db="EMBL/GenBank/DDBJ databases">
        <authorList>
            <consortium name="Genoscope - CEA"/>
            <person name="William W."/>
        </authorList>
    </citation>
    <scope>NUCLEOTIDE SEQUENCE</scope>
</reference>
<feature type="transmembrane region" description="Helical" evidence="3">
    <location>
        <begin position="113"/>
        <end position="135"/>
    </location>
</feature>
<dbReference type="Proteomes" id="UP000692954">
    <property type="component" value="Unassembled WGS sequence"/>
</dbReference>
<dbReference type="InterPro" id="IPR050956">
    <property type="entry name" value="2C_system_His_kinase"/>
</dbReference>
<evidence type="ECO:0000256" key="2">
    <source>
        <dbReference type="PROSITE-ProRule" id="PRU00169"/>
    </source>
</evidence>
<feature type="domain" description="Histidine kinase" evidence="4">
    <location>
        <begin position="478"/>
        <end position="706"/>
    </location>
</feature>
<dbReference type="InterPro" id="IPR003594">
    <property type="entry name" value="HATPase_dom"/>
</dbReference>
<dbReference type="SMART" id="SM00448">
    <property type="entry name" value="REC"/>
    <property type="match status" value="1"/>
</dbReference>
<evidence type="ECO:0000313" key="7">
    <source>
        <dbReference type="Proteomes" id="UP000692954"/>
    </source>
</evidence>
<evidence type="ECO:0000256" key="1">
    <source>
        <dbReference type="ARBA" id="ARBA00022553"/>
    </source>
</evidence>
<feature type="transmembrane region" description="Helical" evidence="3">
    <location>
        <begin position="43"/>
        <end position="64"/>
    </location>
</feature>
<proteinExistence type="predicted"/>
<dbReference type="InterPro" id="IPR001789">
    <property type="entry name" value="Sig_transdc_resp-reg_receiver"/>
</dbReference>
<evidence type="ECO:0000259" key="4">
    <source>
        <dbReference type="PROSITE" id="PS50109"/>
    </source>
</evidence>
<dbReference type="CDD" id="cd17546">
    <property type="entry name" value="REC_hyHK_CKI1_RcsC-like"/>
    <property type="match status" value="1"/>
</dbReference>
<evidence type="ECO:0000313" key="6">
    <source>
        <dbReference type="EMBL" id="CAD8081423.1"/>
    </source>
</evidence>
<keyword evidence="3" id="KW-0812">Transmembrane</keyword>
<evidence type="ECO:0000259" key="5">
    <source>
        <dbReference type="PROSITE" id="PS50110"/>
    </source>
</evidence>
<dbReference type="GO" id="GO:0000155">
    <property type="term" value="F:phosphorelay sensor kinase activity"/>
    <property type="evidence" value="ECO:0007669"/>
    <property type="project" value="InterPro"/>
</dbReference>
<dbReference type="PROSITE" id="PS50109">
    <property type="entry name" value="HIS_KIN"/>
    <property type="match status" value="1"/>
</dbReference>
<keyword evidence="3" id="KW-0472">Membrane</keyword>
<comment type="caution">
    <text evidence="6">The sequence shown here is derived from an EMBL/GenBank/DDBJ whole genome shotgun (WGS) entry which is preliminary data.</text>
</comment>
<keyword evidence="1 2" id="KW-0597">Phosphoprotein</keyword>
<organism evidence="6 7">
    <name type="scientific">Paramecium sonneborni</name>
    <dbReference type="NCBI Taxonomy" id="65129"/>
    <lineage>
        <taxon>Eukaryota</taxon>
        <taxon>Sar</taxon>
        <taxon>Alveolata</taxon>
        <taxon>Ciliophora</taxon>
        <taxon>Intramacronucleata</taxon>
        <taxon>Oligohymenophorea</taxon>
        <taxon>Peniculida</taxon>
        <taxon>Parameciidae</taxon>
        <taxon>Paramecium</taxon>
    </lineage>
</organism>
<dbReference type="PROSITE" id="PS50110">
    <property type="entry name" value="RESPONSE_REGULATORY"/>
    <property type="match status" value="1"/>
</dbReference>
<protein>
    <submittedName>
        <fullName evidence="6">Uncharacterized protein</fullName>
    </submittedName>
</protein>
<dbReference type="Pfam" id="PF00072">
    <property type="entry name" value="Response_reg"/>
    <property type="match status" value="1"/>
</dbReference>
<dbReference type="SMART" id="SM00387">
    <property type="entry name" value="HATPase_c"/>
    <property type="match status" value="1"/>
</dbReference>
<dbReference type="CDD" id="cd00082">
    <property type="entry name" value="HisKA"/>
    <property type="match status" value="1"/>
</dbReference>
<feature type="modified residue" description="4-aspartylphosphate" evidence="2">
    <location>
        <position position="879"/>
    </location>
</feature>
<accession>A0A8S1MWI8</accession>
<dbReference type="InterPro" id="IPR003661">
    <property type="entry name" value="HisK_dim/P_dom"/>
</dbReference>
<keyword evidence="3" id="KW-1133">Transmembrane helix</keyword>